<name>A0A7C3SKA6_9BACT</name>
<comment type="caution">
    <text evidence="1">The sequence shown here is derived from an EMBL/GenBank/DDBJ whole genome shotgun (WGS) entry which is preliminary data.</text>
</comment>
<dbReference type="EMBL" id="DTHB01000053">
    <property type="protein sequence ID" value="HGB15299.1"/>
    <property type="molecule type" value="Genomic_DNA"/>
</dbReference>
<dbReference type="AlphaFoldDB" id="A0A7C3SKA6"/>
<accession>A0A7C3SKA6</accession>
<organism evidence="1">
    <name type="scientific">Desulfobacca acetoxidans</name>
    <dbReference type="NCBI Taxonomy" id="60893"/>
    <lineage>
        <taxon>Bacteria</taxon>
        <taxon>Pseudomonadati</taxon>
        <taxon>Thermodesulfobacteriota</taxon>
        <taxon>Desulfobaccia</taxon>
        <taxon>Desulfobaccales</taxon>
        <taxon>Desulfobaccaceae</taxon>
        <taxon>Desulfobacca</taxon>
    </lineage>
</organism>
<evidence type="ECO:0000313" key="1">
    <source>
        <dbReference type="EMBL" id="HGB15299.1"/>
    </source>
</evidence>
<protein>
    <recommendedName>
        <fullName evidence="2">Lipoprotein</fullName>
    </recommendedName>
</protein>
<dbReference type="PROSITE" id="PS51257">
    <property type="entry name" value="PROKAR_LIPOPROTEIN"/>
    <property type="match status" value="1"/>
</dbReference>
<reference evidence="1" key="1">
    <citation type="journal article" date="2020" name="mSystems">
        <title>Genome- and Community-Level Interaction Insights into Carbon Utilization and Element Cycling Functions of Hydrothermarchaeota in Hydrothermal Sediment.</title>
        <authorList>
            <person name="Zhou Z."/>
            <person name="Liu Y."/>
            <person name="Xu W."/>
            <person name="Pan J."/>
            <person name="Luo Z.H."/>
            <person name="Li M."/>
        </authorList>
    </citation>
    <scope>NUCLEOTIDE SEQUENCE [LARGE SCALE GENOMIC DNA]</scope>
    <source>
        <strain evidence="1">SpSt-776</strain>
    </source>
</reference>
<gene>
    <name evidence="1" type="ORF">ENV62_08705</name>
</gene>
<sequence length="130" mass="14758">MRVRDNLLVLFMFLLVNLTGGCTIPPPERLPLRAEDATHTLDRWNPQYAKVVEFYGFHDAGSDTLVAYVLLASPAHPDVKPSLYEARFQLLTRPDGRQQWFLTSLLNHAGGLTRRQGWDNLFVPVQPGSR</sequence>
<proteinExistence type="predicted"/>
<evidence type="ECO:0008006" key="2">
    <source>
        <dbReference type="Google" id="ProtNLM"/>
    </source>
</evidence>